<dbReference type="PROSITE" id="PS01124">
    <property type="entry name" value="HTH_ARAC_FAMILY_2"/>
    <property type="match status" value="1"/>
</dbReference>
<dbReference type="PATRIC" id="fig|1237149.3.peg.4948"/>
<dbReference type="SMART" id="SM00342">
    <property type="entry name" value="HTH_ARAC"/>
    <property type="match status" value="1"/>
</dbReference>
<reference evidence="5 6" key="1">
    <citation type="submission" date="2012-12" db="EMBL/GenBank/DDBJ databases">
        <title>Genome assembly of Fulvivirga imtechensis AK7.</title>
        <authorList>
            <person name="Nupur N."/>
            <person name="Khatri I."/>
            <person name="Kumar R."/>
            <person name="Subramanian S."/>
            <person name="Pinnaka A."/>
        </authorList>
    </citation>
    <scope>NUCLEOTIDE SEQUENCE [LARGE SCALE GENOMIC DNA]</scope>
    <source>
        <strain evidence="5 6">AK7</strain>
    </source>
</reference>
<evidence type="ECO:0000256" key="3">
    <source>
        <dbReference type="ARBA" id="ARBA00023163"/>
    </source>
</evidence>
<dbReference type="Gene3D" id="1.10.10.60">
    <property type="entry name" value="Homeodomain-like"/>
    <property type="match status" value="1"/>
</dbReference>
<proteinExistence type="predicted"/>
<comment type="caution">
    <text evidence="5">The sequence shown here is derived from an EMBL/GenBank/DDBJ whole genome shotgun (WGS) entry which is preliminary data.</text>
</comment>
<organism evidence="5 6">
    <name type="scientific">Fulvivirga imtechensis AK7</name>
    <dbReference type="NCBI Taxonomy" id="1237149"/>
    <lineage>
        <taxon>Bacteria</taxon>
        <taxon>Pseudomonadati</taxon>
        <taxon>Bacteroidota</taxon>
        <taxon>Cytophagia</taxon>
        <taxon>Cytophagales</taxon>
        <taxon>Fulvivirgaceae</taxon>
        <taxon>Fulvivirga</taxon>
    </lineage>
</organism>
<dbReference type="eggNOG" id="COG2207">
    <property type="taxonomic scope" value="Bacteria"/>
</dbReference>
<dbReference type="EMBL" id="AMZN01000086">
    <property type="protein sequence ID" value="ELR69010.1"/>
    <property type="molecule type" value="Genomic_DNA"/>
</dbReference>
<dbReference type="PANTHER" id="PTHR46796">
    <property type="entry name" value="HTH-TYPE TRANSCRIPTIONAL ACTIVATOR RHAS-RELATED"/>
    <property type="match status" value="1"/>
</dbReference>
<keyword evidence="3" id="KW-0804">Transcription</keyword>
<protein>
    <submittedName>
        <fullName evidence="5">Transcriptional regulator, AraC family</fullName>
    </submittedName>
</protein>
<dbReference type="InterPro" id="IPR009057">
    <property type="entry name" value="Homeodomain-like_sf"/>
</dbReference>
<accession>L8JJM9</accession>
<dbReference type="GO" id="GO:0043565">
    <property type="term" value="F:sequence-specific DNA binding"/>
    <property type="evidence" value="ECO:0007669"/>
    <property type="project" value="InterPro"/>
</dbReference>
<keyword evidence="1" id="KW-0805">Transcription regulation</keyword>
<evidence type="ECO:0000256" key="2">
    <source>
        <dbReference type="ARBA" id="ARBA00023125"/>
    </source>
</evidence>
<dbReference type="InterPro" id="IPR018060">
    <property type="entry name" value="HTH_AraC"/>
</dbReference>
<dbReference type="Pfam" id="PF12833">
    <property type="entry name" value="HTH_18"/>
    <property type="match status" value="1"/>
</dbReference>
<dbReference type="PANTHER" id="PTHR46796:SF13">
    <property type="entry name" value="HTH-TYPE TRANSCRIPTIONAL ACTIVATOR RHAS"/>
    <property type="match status" value="1"/>
</dbReference>
<evidence type="ECO:0000313" key="5">
    <source>
        <dbReference type="EMBL" id="ELR69010.1"/>
    </source>
</evidence>
<feature type="domain" description="HTH araC/xylS-type" evidence="4">
    <location>
        <begin position="72"/>
        <end position="173"/>
    </location>
</feature>
<dbReference type="InterPro" id="IPR050204">
    <property type="entry name" value="AraC_XylS_family_regulators"/>
</dbReference>
<dbReference type="Proteomes" id="UP000011135">
    <property type="component" value="Unassembled WGS sequence"/>
</dbReference>
<evidence type="ECO:0000256" key="1">
    <source>
        <dbReference type="ARBA" id="ARBA00023015"/>
    </source>
</evidence>
<evidence type="ECO:0000313" key="6">
    <source>
        <dbReference type="Proteomes" id="UP000011135"/>
    </source>
</evidence>
<dbReference type="STRING" id="1237149.C900_05568"/>
<keyword evidence="2" id="KW-0238">DNA-binding</keyword>
<dbReference type="GO" id="GO:0003700">
    <property type="term" value="F:DNA-binding transcription factor activity"/>
    <property type="evidence" value="ECO:0007669"/>
    <property type="project" value="InterPro"/>
</dbReference>
<gene>
    <name evidence="5" type="ORF">C900_05568</name>
</gene>
<name>L8JJM9_9BACT</name>
<dbReference type="SUPFAM" id="SSF46689">
    <property type="entry name" value="Homeodomain-like"/>
    <property type="match status" value="1"/>
</dbReference>
<keyword evidence="6" id="KW-1185">Reference proteome</keyword>
<sequence>MLGIRFYPHTAHYFIKEGMAVFNDEVLHPADLFGSDFLTLSDQVFNAPGMAKKVAILESFLITKLDSIGTKHQIIDHAVKNILTHKNRSDLNSILIDCGISARYLQKLFLQFVGISPKMFIKIIRFQNTFKYLMQQEPTLTSVAYDCGYFDQSHFIRDFKLLSGACPTRFLAENHPYNSFFLQESNRSYLFDY</sequence>
<evidence type="ECO:0000259" key="4">
    <source>
        <dbReference type="PROSITE" id="PS01124"/>
    </source>
</evidence>
<dbReference type="AlphaFoldDB" id="L8JJM9"/>